<dbReference type="InterPro" id="IPR008979">
    <property type="entry name" value="Galactose-bd-like_sf"/>
</dbReference>
<evidence type="ECO:0000259" key="7">
    <source>
        <dbReference type="Pfam" id="PF17390"/>
    </source>
</evidence>
<dbReference type="Gene3D" id="2.60.40.10">
    <property type="entry name" value="Immunoglobulins"/>
    <property type="match status" value="1"/>
</dbReference>
<evidence type="ECO:0000313" key="8">
    <source>
        <dbReference type="EMBL" id="KAB4214813.1"/>
    </source>
</evidence>
<evidence type="ECO:0000259" key="4">
    <source>
        <dbReference type="Pfam" id="PF05592"/>
    </source>
</evidence>
<dbReference type="SUPFAM" id="SSF49785">
    <property type="entry name" value="Galactose-binding domain-like"/>
    <property type="match status" value="1"/>
</dbReference>
<dbReference type="InterPro" id="IPR013737">
    <property type="entry name" value="Bac_rhamnosid_N"/>
</dbReference>
<feature type="domain" description="Bacterial alpha-L-rhamnosidase N-terminal" evidence="5">
    <location>
        <begin position="164"/>
        <end position="335"/>
    </location>
</feature>
<sequence>MKRNILLLFTFFACITVQGQTPVRLVDLRSEHLDRPIGLDNPVPRLSWRMEDGRQGAVQTSWRIVVDEDSLNVVNGCGRMWDSGKNDSRNQLVAYAGKKLQPFTRYYWKVICSDMEYKETASPVSYFETGMMGMQHWQGAWIGDGKDIHYGPAPYFRKEFKTGKKVKSARAYIAAAGLYELYINGEKIGDHCLAPLYTRFDRRNLYVAYDVTSQLQNGDNAIGVLLGNGWYNHQSKAVWDFDRAPWRNRPTFCLDLRITYTDGSVETIPTDLSWRTASGAITFNSIYTGEHYDARLEQKGWSTPEFDDSKWRGVAYRSVPSSNVTAQQVHPIRNVKIFPAVSFRKVDEKTYIYDFGQNMSGVTCIHVSGERGTEVRIKHGERLHPNGRLDLSNIDVYFRGDKEKDPFQTDILILSGEEDEFMPRFNYKGFRYVEVMADKPIELDQNSLIAYFMHSDVPAVGSLESSSPLIGKLLHAANHSYLSNLMGYPTDCPQREKNGWTGDGHFAIEAAFYNFDGITVYEKWLADHRDEQQPNGVLPDIIPTGGWGYGTDNGLDWTSTIAIIPWNIYLFYGDSKPLSDCYESIKRYVDYVERISNNHLTTWGRGDWVPVKSKSNKELTSSVYFYVDTKILAAAAKLFGKQADYEYYNALSEEIKQAVNDKFLNRETGIYAEGSQTELSVPLQWKIVPEELIGKVAANLAHKVEEDGFHLDVGVLGAKAILNALSENGYAETAYKVAVQDTYPSWGWWMVNGATTLLENWDLQATRDISDNHMMFGEIGAWFYKGLGGIFPDPAQPGFQNILLRPHFIKGLKRFEARHRSPYGEIVSRWEWKGKCVHYEVTVPANSTATLTLPDKAENVRVVELAAGRYEFIVK</sequence>
<dbReference type="AlphaFoldDB" id="A0A139K1B1"/>
<dbReference type="Pfam" id="PF25788">
    <property type="entry name" value="Ig_Rha78A_N"/>
    <property type="match status" value="1"/>
</dbReference>
<gene>
    <name evidence="9" type="ORF">GAP47_02275</name>
    <name evidence="8" type="ORF">GAP55_05215</name>
</gene>
<keyword evidence="3" id="KW-0378">Hydrolase</keyword>
<evidence type="ECO:0000256" key="2">
    <source>
        <dbReference type="ARBA" id="ARBA00012652"/>
    </source>
</evidence>
<dbReference type="InterPro" id="IPR013783">
    <property type="entry name" value="Ig-like_fold"/>
</dbReference>
<dbReference type="InterPro" id="IPR035398">
    <property type="entry name" value="Bac_rhamnosid_C"/>
</dbReference>
<dbReference type="Proteomes" id="UP000462376">
    <property type="component" value="Unassembled WGS sequence"/>
</dbReference>
<comment type="catalytic activity">
    <reaction evidence="1">
        <text>Hydrolysis of terminal non-reducing alpha-L-rhamnose residues in alpha-L-rhamnosides.</text>
        <dbReference type="EC" id="3.2.1.40"/>
    </reaction>
</comment>
<dbReference type="Pfam" id="PF08531">
    <property type="entry name" value="Bac_rhamnosid_N"/>
    <property type="match status" value="1"/>
</dbReference>
<dbReference type="RefSeq" id="WP_005833932.1">
    <property type="nucleotide sequence ID" value="NZ_JADNJE010000005.1"/>
</dbReference>
<evidence type="ECO:0000313" key="9">
    <source>
        <dbReference type="EMBL" id="KAB4241463.1"/>
    </source>
</evidence>
<dbReference type="InterPro" id="IPR016007">
    <property type="entry name" value="Alpha_rhamnosid"/>
</dbReference>
<dbReference type="PANTHER" id="PTHR33307:SF6">
    <property type="entry name" value="ALPHA-RHAMNOSIDASE (EUROFUNG)-RELATED"/>
    <property type="match status" value="1"/>
</dbReference>
<evidence type="ECO:0000259" key="6">
    <source>
        <dbReference type="Pfam" id="PF17389"/>
    </source>
</evidence>
<evidence type="ECO:0000313" key="11">
    <source>
        <dbReference type="Proteomes" id="UP000466952"/>
    </source>
</evidence>
<dbReference type="Pfam" id="PF17389">
    <property type="entry name" value="Bac_rhamnosid6H"/>
    <property type="match status" value="1"/>
</dbReference>
<dbReference type="PIRSF" id="PIRSF010631">
    <property type="entry name" value="A-rhamnsds"/>
    <property type="match status" value="1"/>
</dbReference>
<feature type="domain" description="Alpha-L-rhamnosidase six-hairpin glycosidase" evidence="6">
    <location>
        <begin position="460"/>
        <end position="785"/>
    </location>
</feature>
<evidence type="ECO:0000259" key="5">
    <source>
        <dbReference type="Pfam" id="PF08531"/>
    </source>
</evidence>
<dbReference type="InterPro" id="IPR012341">
    <property type="entry name" value="6hp_glycosidase-like_sf"/>
</dbReference>
<organism evidence="9 10">
    <name type="scientific">Bacteroides uniformis</name>
    <dbReference type="NCBI Taxonomy" id="820"/>
    <lineage>
        <taxon>Bacteria</taxon>
        <taxon>Pseudomonadati</taxon>
        <taxon>Bacteroidota</taxon>
        <taxon>Bacteroidia</taxon>
        <taxon>Bacteroidales</taxon>
        <taxon>Bacteroidaceae</taxon>
        <taxon>Bacteroides</taxon>
    </lineage>
</organism>
<dbReference type="GO" id="GO:0030596">
    <property type="term" value="F:alpha-L-rhamnosidase activity"/>
    <property type="evidence" value="ECO:0007669"/>
    <property type="project" value="UniProtKB-EC"/>
</dbReference>
<dbReference type="EMBL" id="WCTL01000001">
    <property type="protein sequence ID" value="KAB4241463.1"/>
    <property type="molecule type" value="Genomic_DNA"/>
</dbReference>
<evidence type="ECO:0000313" key="10">
    <source>
        <dbReference type="Proteomes" id="UP000462376"/>
    </source>
</evidence>
<dbReference type="EMBL" id="WCTR01000003">
    <property type="protein sequence ID" value="KAB4214813.1"/>
    <property type="molecule type" value="Genomic_DNA"/>
</dbReference>
<dbReference type="Gene3D" id="2.60.120.260">
    <property type="entry name" value="Galactose-binding domain-like"/>
    <property type="match status" value="2"/>
</dbReference>
<accession>A0A139K1B1</accession>
<evidence type="ECO:0000256" key="1">
    <source>
        <dbReference type="ARBA" id="ARBA00001445"/>
    </source>
</evidence>
<feature type="domain" description="Alpha-L-rhamnosidase C-terminal" evidence="7">
    <location>
        <begin position="789"/>
        <end position="863"/>
    </location>
</feature>
<name>A0A139K1B1_BACUN</name>
<dbReference type="InterPro" id="IPR035396">
    <property type="entry name" value="Bac_rhamnosid6H"/>
</dbReference>
<dbReference type="InterPro" id="IPR008928">
    <property type="entry name" value="6-hairpin_glycosidase_sf"/>
</dbReference>
<proteinExistence type="predicted"/>
<dbReference type="Proteomes" id="UP000466952">
    <property type="component" value="Unassembled WGS sequence"/>
</dbReference>
<dbReference type="Gene3D" id="1.50.10.10">
    <property type="match status" value="1"/>
</dbReference>
<dbReference type="GO" id="GO:0005975">
    <property type="term" value="P:carbohydrate metabolic process"/>
    <property type="evidence" value="ECO:0007669"/>
    <property type="project" value="InterPro"/>
</dbReference>
<protein>
    <recommendedName>
        <fullName evidence="2">alpha-L-rhamnosidase</fullName>
        <ecNumber evidence="2">3.2.1.40</ecNumber>
    </recommendedName>
</protein>
<evidence type="ECO:0000256" key="3">
    <source>
        <dbReference type="ARBA" id="ARBA00022801"/>
    </source>
</evidence>
<dbReference type="Gene3D" id="2.60.420.10">
    <property type="entry name" value="Maltose phosphorylase, domain 3"/>
    <property type="match status" value="1"/>
</dbReference>
<reference evidence="10 11" key="1">
    <citation type="journal article" date="2019" name="Nat. Med.">
        <title>A library of human gut bacterial isolates paired with longitudinal multiomics data enables mechanistic microbiome research.</title>
        <authorList>
            <person name="Poyet M."/>
            <person name="Groussin M."/>
            <person name="Gibbons S.M."/>
            <person name="Avila-Pacheco J."/>
            <person name="Jiang X."/>
            <person name="Kearney S.M."/>
            <person name="Perrotta A.R."/>
            <person name="Berdy B."/>
            <person name="Zhao S."/>
            <person name="Lieberman T.D."/>
            <person name="Swanson P.K."/>
            <person name="Smith M."/>
            <person name="Roesemann S."/>
            <person name="Alexander J.E."/>
            <person name="Rich S.A."/>
            <person name="Livny J."/>
            <person name="Vlamakis H."/>
            <person name="Clish C."/>
            <person name="Bullock K."/>
            <person name="Deik A."/>
            <person name="Scott J."/>
            <person name="Pierce K.A."/>
            <person name="Xavier R.J."/>
            <person name="Alm E.J."/>
        </authorList>
    </citation>
    <scope>NUCLEOTIDE SEQUENCE [LARGE SCALE GENOMIC DNA]</scope>
    <source>
        <strain evidence="8 11">BIOML-A11</strain>
        <strain evidence="9 10">BIOML-A5</strain>
    </source>
</reference>
<dbReference type="InterPro" id="IPR008902">
    <property type="entry name" value="Rhamnosid_concanavalin"/>
</dbReference>
<dbReference type="Pfam" id="PF05592">
    <property type="entry name" value="Bac_rhamnosid"/>
    <property type="match status" value="1"/>
</dbReference>
<dbReference type="STRING" id="820.ERS852554_02840"/>
<dbReference type="PANTHER" id="PTHR33307">
    <property type="entry name" value="ALPHA-RHAMNOSIDASE (EUROFUNG)"/>
    <property type="match status" value="1"/>
</dbReference>
<comment type="caution">
    <text evidence="9">The sequence shown here is derived from an EMBL/GenBank/DDBJ whole genome shotgun (WGS) entry which is preliminary data.</text>
</comment>
<feature type="domain" description="Alpha-L-rhamnosidase concanavalin-like" evidence="4">
    <location>
        <begin position="344"/>
        <end position="454"/>
    </location>
</feature>
<dbReference type="Pfam" id="PF17390">
    <property type="entry name" value="Bac_rhamnosid_C"/>
    <property type="match status" value="1"/>
</dbReference>
<dbReference type="EC" id="3.2.1.40" evidence="2"/>
<dbReference type="SUPFAM" id="SSF48208">
    <property type="entry name" value="Six-hairpin glycosidases"/>
    <property type="match status" value="1"/>
</dbReference>